<protein>
    <submittedName>
        <fullName evidence="1">Uncharacterized protein</fullName>
    </submittedName>
</protein>
<name>A0A926WIZ2_9NOST</name>
<gene>
    <name evidence="1" type="ORF">H6G06_14670</name>
</gene>
<evidence type="ECO:0000313" key="2">
    <source>
        <dbReference type="Proteomes" id="UP000662185"/>
    </source>
</evidence>
<dbReference type="AlphaFoldDB" id="A0A926WIZ2"/>
<comment type="caution">
    <text evidence="1">The sequence shown here is derived from an EMBL/GenBank/DDBJ whole genome shotgun (WGS) entry which is preliminary data.</text>
</comment>
<dbReference type="RefSeq" id="WP_190561332.1">
    <property type="nucleotide sequence ID" value="NZ_JACJQU010000007.1"/>
</dbReference>
<organism evidence="1 2">
    <name type="scientific">Anabaena sphaerica FACHB-251</name>
    <dbReference type="NCBI Taxonomy" id="2692883"/>
    <lineage>
        <taxon>Bacteria</taxon>
        <taxon>Bacillati</taxon>
        <taxon>Cyanobacteriota</taxon>
        <taxon>Cyanophyceae</taxon>
        <taxon>Nostocales</taxon>
        <taxon>Nostocaceae</taxon>
        <taxon>Anabaena</taxon>
    </lineage>
</organism>
<reference evidence="2" key="1">
    <citation type="journal article" date="2020" name="ISME J.">
        <title>Comparative genomics reveals insights into cyanobacterial evolution and habitat adaptation.</title>
        <authorList>
            <person name="Chen M.Y."/>
            <person name="Teng W.K."/>
            <person name="Zhao L."/>
            <person name="Hu C.X."/>
            <person name="Zhou Y.K."/>
            <person name="Han B.P."/>
            <person name="Song L.R."/>
            <person name="Shu W.S."/>
        </authorList>
    </citation>
    <scope>NUCLEOTIDE SEQUENCE [LARGE SCALE GENOMIC DNA]</scope>
    <source>
        <strain evidence="2">FACHB-251</strain>
    </source>
</reference>
<dbReference type="EMBL" id="JACJQU010000007">
    <property type="protein sequence ID" value="MBD2294689.1"/>
    <property type="molecule type" value="Genomic_DNA"/>
</dbReference>
<keyword evidence="2" id="KW-1185">Reference proteome</keyword>
<evidence type="ECO:0000313" key="1">
    <source>
        <dbReference type="EMBL" id="MBD2294689.1"/>
    </source>
</evidence>
<accession>A0A926WIZ2</accession>
<proteinExistence type="predicted"/>
<sequence>MSTHTATATDIERSQVFDEFRKCMQIQYNGKLTVVSPKGHNWSFYYRLGQIVWATDGTHPYRRLRRYVTQNCPQIDPNKIQLSPPESISIDYADYCWLKTLYKNQQIKREQINEIVVHTIVEMLFDLAQNVNLFSLNWELDQKVILEAPIMSTSAIMSIEHMEKRWNHVSEAWLASVYPHLKPIFYKLDHSSEIYLIGRFLIKIFD</sequence>
<dbReference type="Proteomes" id="UP000662185">
    <property type="component" value="Unassembled WGS sequence"/>
</dbReference>